<reference evidence="2 3" key="1">
    <citation type="journal article" date="2024" name="J Genomics">
        <title>Draft genome sequencing and assembly of Favolaschia claudopus CIRM-BRFM 2984 isolated from oak limbs.</title>
        <authorList>
            <person name="Navarro D."/>
            <person name="Drula E."/>
            <person name="Chaduli D."/>
            <person name="Cazenave R."/>
            <person name="Ahrendt S."/>
            <person name="Wang J."/>
            <person name="Lipzen A."/>
            <person name="Daum C."/>
            <person name="Barry K."/>
            <person name="Grigoriev I.V."/>
            <person name="Favel A."/>
            <person name="Rosso M.N."/>
            <person name="Martin F."/>
        </authorList>
    </citation>
    <scope>NUCLEOTIDE SEQUENCE [LARGE SCALE GENOMIC DNA]</scope>
    <source>
        <strain evidence="2 3">CIRM-BRFM 2984</strain>
    </source>
</reference>
<keyword evidence="1" id="KW-0732">Signal</keyword>
<evidence type="ECO:0008006" key="4">
    <source>
        <dbReference type="Google" id="ProtNLM"/>
    </source>
</evidence>
<sequence>MIFKPFVLLASALATLQVANGAAIAERATSLCCPVVVNPPIVATLAALITPLLSGTGVTLNTGLAVGALCTPLSASCAAANSLTCDIDVSVPLLEDVGVNCSPA</sequence>
<protein>
    <recommendedName>
        <fullName evidence="4">Hydrophobin</fullName>
    </recommendedName>
</protein>
<evidence type="ECO:0000256" key="1">
    <source>
        <dbReference type="SAM" id="SignalP"/>
    </source>
</evidence>
<dbReference type="Proteomes" id="UP001362999">
    <property type="component" value="Unassembled WGS sequence"/>
</dbReference>
<gene>
    <name evidence="2" type="ORF">R3P38DRAFT_3181755</name>
</gene>
<dbReference type="EMBL" id="JAWWNJ010000016">
    <property type="protein sequence ID" value="KAK7039931.1"/>
    <property type="molecule type" value="Genomic_DNA"/>
</dbReference>
<keyword evidence="3" id="KW-1185">Reference proteome</keyword>
<evidence type="ECO:0000313" key="2">
    <source>
        <dbReference type="EMBL" id="KAK7039931.1"/>
    </source>
</evidence>
<dbReference type="AlphaFoldDB" id="A0AAW0CPL5"/>
<comment type="caution">
    <text evidence="2">The sequence shown here is derived from an EMBL/GenBank/DDBJ whole genome shotgun (WGS) entry which is preliminary data.</text>
</comment>
<feature type="chain" id="PRO_5043922989" description="Hydrophobin" evidence="1">
    <location>
        <begin position="22"/>
        <end position="104"/>
    </location>
</feature>
<proteinExistence type="predicted"/>
<evidence type="ECO:0000313" key="3">
    <source>
        <dbReference type="Proteomes" id="UP001362999"/>
    </source>
</evidence>
<name>A0AAW0CPL5_9AGAR</name>
<feature type="signal peptide" evidence="1">
    <location>
        <begin position="1"/>
        <end position="21"/>
    </location>
</feature>
<accession>A0AAW0CPL5</accession>
<organism evidence="2 3">
    <name type="scientific">Favolaschia claudopus</name>
    <dbReference type="NCBI Taxonomy" id="2862362"/>
    <lineage>
        <taxon>Eukaryota</taxon>
        <taxon>Fungi</taxon>
        <taxon>Dikarya</taxon>
        <taxon>Basidiomycota</taxon>
        <taxon>Agaricomycotina</taxon>
        <taxon>Agaricomycetes</taxon>
        <taxon>Agaricomycetidae</taxon>
        <taxon>Agaricales</taxon>
        <taxon>Marasmiineae</taxon>
        <taxon>Mycenaceae</taxon>
        <taxon>Favolaschia</taxon>
    </lineage>
</organism>